<name>A0A9K3GGA1_9EUKA</name>
<evidence type="ECO:0000313" key="3">
    <source>
        <dbReference type="Proteomes" id="UP000265618"/>
    </source>
</evidence>
<dbReference type="EMBL" id="BDIP01000832">
    <property type="protein sequence ID" value="GIQ82844.1"/>
    <property type="molecule type" value="Genomic_DNA"/>
</dbReference>
<protein>
    <submittedName>
        <fullName evidence="2">Uncharacterized protein</fullName>
    </submittedName>
</protein>
<keyword evidence="3" id="KW-1185">Reference proteome</keyword>
<feature type="region of interest" description="Disordered" evidence="1">
    <location>
        <begin position="145"/>
        <end position="170"/>
    </location>
</feature>
<dbReference type="Proteomes" id="UP000265618">
    <property type="component" value="Unassembled WGS sequence"/>
</dbReference>
<dbReference type="AlphaFoldDB" id="A0A9K3GGA1"/>
<comment type="caution">
    <text evidence="2">The sequence shown here is derived from an EMBL/GenBank/DDBJ whole genome shotgun (WGS) entry which is preliminary data.</text>
</comment>
<dbReference type="OrthoDB" id="422005at2759"/>
<reference evidence="2 3" key="1">
    <citation type="journal article" date="2018" name="PLoS ONE">
        <title>The draft genome of Kipferlia bialata reveals reductive genome evolution in fornicate parasites.</title>
        <authorList>
            <person name="Tanifuji G."/>
            <person name="Takabayashi S."/>
            <person name="Kume K."/>
            <person name="Takagi M."/>
            <person name="Nakayama T."/>
            <person name="Kamikawa R."/>
            <person name="Inagaki Y."/>
            <person name="Hashimoto T."/>
        </authorList>
    </citation>
    <scope>NUCLEOTIDE SEQUENCE [LARGE SCALE GENOMIC DNA]</scope>
    <source>
        <strain evidence="2">NY0173</strain>
    </source>
</reference>
<proteinExistence type="predicted"/>
<accession>A0A9K3GGA1</accession>
<evidence type="ECO:0000256" key="1">
    <source>
        <dbReference type="SAM" id="MobiDB-lite"/>
    </source>
</evidence>
<gene>
    <name evidence="2" type="ORF">KIPB_004058</name>
</gene>
<sequence>MTITQSPVQEKCLEGFLRHISQVETHIDTNERDRVSLPPASELRSILTTNCTLSSLGVPFLVVDGLGHTLVSGIPVPSPDTHAILMKVLDQYISACEASGSVLLCDFEGTHRGPGGTLSCAQFMLTQSLSLSTPEAPVFTHSKKTTTLTSEATKKTERRNRRHYGGASTSGSVGDVITPTLGLLLGMQSPDIVSVVQRIMQCPRIGKAMWGAVGDIYGIRHQAVPIALSMETRSLLDVQCLLSGDRPLGMGRVLDRVSDGLVYKLPDKHCKDWSLLHSTNQCTMPLPLSVSDAQYSADDMHRLELIVHHLGSLPPPAYQRAVQQSQEILRTVDIDPSGAKWLDRQHSYHSRDMGHKQTGYHVKLVRHSHGLKLLGRTLPPHWVKRVREATENLCRLGIRVPADLSFTNGGRKRQHKSVEERPLAMARDVWSVPPADVCEDTTTTHTMGFETQEFPGLAFE</sequence>
<evidence type="ECO:0000313" key="2">
    <source>
        <dbReference type="EMBL" id="GIQ82844.1"/>
    </source>
</evidence>
<organism evidence="2 3">
    <name type="scientific">Kipferlia bialata</name>
    <dbReference type="NCBI Taxonomy" id="797122"/>
    <lineage>
        <taxon>Eukaryota</taxon>
        <taxon>Metamonada</taxon>
        <taxon>Carpediemonas-like organisms</taxon>
        <taxon>Kipferlia</taxon>
    </lineage>
</organism>